<dbReference type="Pfam" id="PF00176">
    <property type="entry name" value="SNF2-rel_dom"/>
    <property type="match status" value="1"/>
</dbReference>
<dbReference type="Gene3D" id="3.40.50.10810">
    <property type="entry name" value="Tandem AAA-ATPase domain"/>
    <property type="match status" value="1"/>
</dbReference>
<gene>
    <name evidence="9" type="ORF">MKW94_001331</name>
</gene>
<name>A0AA41UVU5_PAPNU</name>
<dbReference type="InterPro" id="IPR049730">
    <property type="entry name" value="SNF2/RAD54-like_C"/>
</dbReference>
<dbReference type="InterPro" id="IPR001650">
    <property type="entry name" value="Helicase_C-like"/>
</dbReference>
<dbReference type="SUPFAM" id="SSF52540">
    <property type="entry name" value="P-loop containing nucleoside triphosphate hydrolases"/>
    <property type="match status" value="2"/>
</dbReference>
<dbReference type="InterPro" id="IPR014001">
    <property type="entry name" value="Helicase_ATP-bd"/>
</dbReference>
<dbReference type="Pfam" id="PF00271">
    <property type="entry name" value="Helicase_C"/>
    <property type="match status" value="1"/>
</dbReference>
<dbReference type="InterPro" id="IPR000330">
    <property type="entry name" value="SNF2_N"/>
</dbReference>
<dbReference type="GO" id="GO:0004386">
    <property type="term" value="F:helicase activity"/>
    <property type="evidence" value="ECO:0007669"/>
    <property type="project" value="UniProtKB-KW"/>
</dbReference>
<feature type="domain" description="Helicase ATP-binding" evidence="7">
    <location>
        <begin position="261"/>
        <end position="461"/>
    </location>
</feature>
<comment type="caution">
    <text evidence="9">The sequence shown here is derived from an EMBL/GenBank/DDBJ whole genome shotgun (WGS) entry which is preliminary data.</text>
</comment>
<dbReference type="InterPro" id="IPR038718">
    <property type="entry name" value="SNF2-like_sf"/>
</dbReference>
<evidence type="ECO:0000256" key="3">
    <source>
        <dbReference type="ARBA" id="ARBA00022801"/>
    </source>
</evidence>
<dbReference type="EMBL" id="JAJJMA010036035">
    <property type="protein sequence ID" value="MCL7024575.1"/>
    <property type="molecule type" value="Genomic_DNA"/>
</dbReference>
<feature type="domain" description="Helicase C-terminal" evidence="8">
    <location>
        <begin position="615"/>
        <end position="785"/>
    </location>
</feature>
<dbReference type="PROSITE" id="PS51192">
    <property type="entry name" value="HELICASE_ATP_BIND_1"/>
    <property type="match status" value="1"/>
</dbReference>
<dbReference type="InterPro" id="IPR027417">
    <property type="entry name" value="P-loop_NTPase"/>
</dbReference>
<dbReference type="GO" id="GO:0005524">
    <property type="term" value="F:ATP binding"/>
    <property type="evidence" value="ECO:0007669"/>
    <property type="project" value="UniProtKB-KW"/>
</dbReference>
<keyword evidence="3" id="KW-0378">Hydrolase</keyword>
<keyword evidence="6" id="KW-0539">Nucleus</keyword>
<keyword evidence="10" id="KW-1185">Reference proteome</keyword>
<keyword evidence="2" id="KW-0547">Nucleotide-binding</keyword>
<evidence type="ECO:0000313" key="10">
    <source>
        <dbReference type="Proteomes" id="UP001177140"/>
    </source>
</evidence>
<evidence type="ECO:0000259" key="8">
    <source>
        <dbReference type="PROSITE" id="PS51194"/>
    </source>
</evidence>
<dbReference type="Proteomes" id="UP001177140">
    <property type="component" value="Unassembled WGS sequence"/>
</dbReference>
<accession>A0AA41UVU5</accession>
<dbReference type="GO" id="GO:0016787">
    <property type="term" value="F:hydrolase activity"/>
    <property type="evidence" value="ECO:0007669"/>
    <property type="project" value="UniProtKB-KW"/>
</dbReference>
<sequence length="820" mass="92704">MPILTLVLRCQQLSSVCRGGIASKKLDVEGDMERKHKRASKTDSLLNLFVNTIWEKDGMLQQEVEAPQKETDPIEPETVLQYKFTYSDDEESVPEKSDYEKEIDQLWDEMDFALRSSEDGTFAPSTAAVEEEVEQPIETDPYTSCSLGKHQPILHEEIGLICMFCSFVMLERRYILPDFATPSAKGRQDKRMSAGNEEFPMSDSFPLYATTGDQGSNLHTSGPVRDKLDKFPWKLYPHQIEGIEFLWKNLAGGIDVDAKNMNPSHEVGGCIISHAPGTGKTLLTIAFLRTFMETFPDCKPILMAPSSMLLTWEEEFKKWNVGIKFHNLSSLKFSGDEDFAARKLVGNRRSTSWRHIVKAFSWCKGNSILAVSYQIFEKLATEEPGEDKEEIPGYTAEMRKIILEKPGLVILDEGHTPRNKNSKIYKCLKKLKTERRIILSGTPFQNNFDELFTTMWLVRPKFADTISSATEKRGEELRGDWVSLTSSIGKSSQDQLLEKIQKMIEPFVHVHEGSILEKKLPGLREYVVVLHPPPLQKKLLAKVREGMKNSFELDRAIAVVSVHPHLLTKCKCSVAKQSKTGKSCVTTLIDENKQIKEDAFRLNSHEGVKTRFLMQLIKLSEAMNEKVLVFSQFLDPHSLVCDHLYAALGWRMGEEIIQIDGSLDVNKRQVLINRFNDPNSKVKVLLASTKACGEGISLTGASRLVLLDVVWNPSVQKQAISRAYRLGQNKVVYTYNLITSGTLEEDKYCVQSRKHHLSQLVFSTEHGKTENPENPSSKFSDDKILQEMMGNEELKGMFDKIIPKESTLLETLGGAPSIQP</sequence>
<evidence type="ECO:0000256" key="2">
    <source>
        <dbReference type="ARBA" id="ARBA00022741"/>
    </source>
</evidence>
<dbReference type="PANTHER" id="PTHR45821:SF5">
    <property type="entry name" value="SNF2 DOMAIN-CONTAINING PROTEIN CLASSY 4"/>
    <property type="match status" value="1"/>
</dbReference>
<dbReference type="Gene3D" id="3.40.50.300">
    <property type="entry name" value="P-loop containing nucleotide triphosphate hydrolases"/>
    <property type="match status" value="1"/>
</dbReference>
<dbReference type="SMART" id="SM00487">
    <property type="entry name" value="DEXDc"/>
    <property type="match status" value="1"/>
</dbReference>
<comment type="subcellular location">
    <subcellularLocation>
        <location evidence="1">Nucleus</location>
    </subcellularLocation>
</comment>
<dbReference type="GO" id="GO:0080188">
    <property type="term" value="P:gene silencing by siRNA-directed DNA methylation"/>
    <property type="evidence" value="ECO:0007669"/>
    <property type="project" value="InterPro"/>
</dbReference>
<proteinExistence type="predicted"/>
<dbReference type="AlphaFoldDB" id="A0AA41UVU5"/>
<keyword evidence="4" id="KW-0347">Helicase</keyword>
<dbReference type="InterPro" id="IPR044567">
    <property type="entry name" value="CLSY/DRD1"/>
</dbReference>
<dbReference type="GO" id="GO:0005634">
    <property type="term" value="C:nucleus"/>
    <property type="evidence" value="ECO:0007669"/>
    <property type="project" value="UniProtKB-SubCell"/>
</dbReference>
<dbReference type="PROSITE" id="PS51194">
    <property type="entry name" value="HELICASE_CTER"/>
    <property type="match status" value="1"/>
</dbReference>
<dbReference type="SMART" id="SM00490">
    <property type="entry name" value="HELICc"/>
    <property type="match status" value="1"/>
</dbReference>
<keyword evidence="5" id="KW-0067">ATP-binding</keyword>
<dbReference type="CDD" id="cd18793">
    <property type="entry name" value="SF2_C_SNF"/>
    <property type="match status" value="1"/>
</dbReference>
<reference evidence="9" key="1">
    <citation type="submission" date="2022-03" db="EMBL/GenBank/DDBJ databases">
        <title>A functionally conserved STORR gene fusion in Papaver species that diverged 16.8 million years ago.</title>
        <authorList>
            <person name="Catania T."/>
        </authorList>
    </citation>
    <scope>NUCLEOTIDE SEQUENCE</scope>
    <source>
        <strain evidence="9">S-191538</strain>
    </source>
</reference>
<evidence type="ECO:0000259" key="7">
    <source>
        <dbReference type="PROSITE" id="PS51192"/>
    </source>
</evidence>
<organism evidence="9 10">
    <name type="scientific">Papaver nudicaule</name>
    <name type="common">Iceland poppy</name>
    <dbReference type="NCBI Taxonomy" id="74823"/>
    <lineage>
        <taxon>Eukaryota</taxon>
        <taxon>Viridiplantae</taxon>
        <taxon>Streptophyta</taxon>
        <taxon>Embryophyta</taxon>
        <taxon>Tracheophyta</taxon>
        <taxon>Spermatophyta</taxon>
        <taxon>Magnoliopsida</taxon>
        <taxon>Ranunculales</taxon>
        <taxon>Papaveraceae</taxon>
        <taxon>Papaveroideae</taxon>
        <taxon>Papaver</taxon>
    </lineage>
</organism>
<evidence type="ECO:0000256" key="4">
    <source>
        <dbReference type="ARBA" id="ARBA00022806"/>
    </source>
</evidence>
<protein>
    <submittedName>
        <fullName evidence="9">Uncharacterized protein</fullName>
    </submittedName>
</protein>
<evidence type="ECO:0000256" key="6">
    <source>
        <dbReference type="ARBA" id="ARBA00023242"/>
    </source>
</evidence>
<evidence type="ECO:0000256" key="1">
    <source>
        <dbReference type="ARBA" id="ARBA00004123"/>
    </source>
</evidence>
<dbReference type="PANTHER" id="PTHR45821">
    <property type="entry name" value="SNF2 DOMAIN-CONTAINING PROTEIN CLASSY 2-RELATED"/>
    <property type="match status" value="1"/>
</dbReference>
<evidence type="ECO:0000256" key="5">
    <source>
        <dbReference type="ARBA" id="ARBA00022840"/>
    </source>
</evidence>
<evidence type="ECO:0000313" key="9">
    <source>
        <dbReference type="EMBL" id="MCL7024575.1"/>
    </source>
</evidence>